<dbReference type="InterPro" id="IPR001965">
    <property type="entry name" value="Znf_PHD"/>
</dbReference>
<feature type="compositionally biased region" description="Basic and acidic residues" evidence="9">
    <location>
        <begin position="395"/>
        <end position="413"/>
    </location>
</feature>
<dbReference type="SMART" id="SM00576">
    <property type="entry name" value="BTP"/>
    <property type="match status" value="1"/>
</dbReference>
<dbReference type="EMBL" id="CAJVCH010549304">
    <property type="protein sequence ID" value="CAG7828907.1"/>
    <property type="molecule type" value="Genomic_DNA"/>
</dbReference>
<evidence type="ECO:0000256" key="6">
    <source>
        <dbReference type="ARBA" id="ARBA00023163"/>
    </source>
</evidence>
<feature type="compositionally biased region" description="Polar residues" evidence="9">
    <location>
        <begin position="644"/>
        <end position="669"/>
    </location>
</feature>
<dbReference type="Pfam" id="PF00628">
    <property type="entry name" value="PHD"/>
    <property type="match status" value="1"/>
</dbReference>
<dbReference type="Proteomes" id="UP000708208">
    <property type="component" value="Unassembled WGS sequence"/>
</dbReference>
<dbReference type="GO" id="GO:0002039">
    <property type="term" value="F:p53 binding"/>
    <property type="evidence" value="ECO:0007669"/>
    <property type="project" value="TreeGrafter"/>
</dbReference>
<dbReference type="InterPro" id="IPR017956">
    <property type="entry name" value="AT_hook_DNA-bd_motif"/>
</dbReference>
<feature type="compositionally biased region" description="Basic and acidic residues" evidence="9">
    <location>
        <begin position="723"/>
        <end position="738"/>
    </location>
</feature>
<feature type="compositionally biased region" description="Low complexity" evidence="9">
    <location>
        <begin position="923"/>
        <end position="932"/>
    </location>
</feature>
<feature type="compositionally biased region" description="Basic and acidic residues" evidence="9">
    <location>
        <begin position="745"/>
        <end position="776"/>
    </location>
</feature>
<dbReference type="SMART" id="SM00384">
    <property type="entry name" value="AT_hook"/>
    <property type="match status" value="2"/>
</dbReference>
<proteinExistence type="predicted"/>
<feature type="region of interest" description="Disordered" evidence="9">
    <location>
        <begin position="898"/>
        <end position="933"/>
    </location>
</feature>
<evidence type="ECO:0000313" key="11">
    <source>
        <dbReference type="EMBL" id="CAG7828907.1"/>
    </source>
</evidence>
<feature type="compositionally biased region" description="Polar residues" evidence="9">
    <location>
        <begin position="428"/>
        <end position="437"/>
    </location>
</feature>
<dbReference type="GO" id="GO:0003677">
    <property type="term" value="F:DNA binding"/>
    <property type="evidence" value="ECO:0007669"/>
    <property type="project" value="InterPro"/>
</dbReference>
<gene>
    <name evidence="11" type="ORF">AFUS01_LOCUS38801</name>
</gene>
<feature type="compositionally biased region" description="Pro residues" evidence="9">
    <location>
        <begin position="827"/>
        <end position="842"/>
    </location>
</feature>
<organism evidence="11 12">
    <name type="scientific">Allacma fusca</name>
    <dbReference type="NCBI Taxonomy" id="39272"/>
    <lineage>
        <taxon>Eukaryota</taxon>
        <taxon>Metazoa</taxon>
        <taxon>Ecdysozoa</taxon>
        <taxon>Arthropoda</taxon>
        <taxon>Hexapoda</taxon>
        <taxon>Collembola</taxon>
        <taxon>Symphypleona</taxon>
        <taxon>Sminthuridae</taxon>
        <taxon>Allacma</taxon>
    </lineage>
</organism>
<dbReference type="GO" id="GO:0008270">
    <property type="term" value="F:zinc ion binding"/>
    <property type="evidence" value="ECO:0007669"/>
    <property type="project" value="UniProtKB-KW"/>
</dbReference>
<dbReference type="PANTHER" id="PTHR46452">
    <property type="entry name" value="TRANSCRIPTION INITIATION FACTOR TFIID SUBUNIT 3"/>
    <property type="match status" value="1"/>
</dbReference>
<feature type="region of interest" description="Disordered" evidence="9">
    <location>
        <begin position="134"/>
        <end position="227"/>
    </location>
</feature>
<feature type="compositionally biased region" description="Basic and acidic residues" evidence="9">
    <location>
        <begin position="294"/>
        <end position="316"/>
    </location>
</feature>
<dbReference type="InterPro" id="IPR019786">
    <property type="entry name" value="Zinc_finger_PHD-type_CS"/>
</dbReference>
<dbReference type="PROSITE" id="PS01359">
    <property type="entry name" value="ZF_PHD_1"/>
    <property type="match status" value="1"/>
</dbReference>
<comment type="caution">
    <text evidence="11">The sequence shown here is derived from an EMBL/GenBank/DDBJ whole genome shotgun (WGS) entry which is preliminary data.</text>
</comment>
<feature type="region of interest" description="Disordered" evidence="9">
    <location>
        <begin position="507"/>
        <end position="536"/>
    </location>
</feature>
<feature type="region of interest" description="Disordered" evidence="9">
    <location>
        <begin position="696"/>
        <end position="886"/>
    </location>
</feature>
<feature type="region of interest" description="Disordered" evidence="9">
    <location>
        <begin position="255"/>
        <end position="456"/>
    </location>
</feature>
<keyword evidence="2" id="KW-0479">Metal-binding</keyword>
<dbReference type="GO" id="GO:0045944">
    <property type="term" value="P:positive regulation of transcription by RNA polymerase II"/>
    <property type="evidence" value="ECO:0007669"/>
    <property type="project" value="TreeGrafter"/>
</dbReference>
<reference evidence="11" key="1">
    <citation type="submission" date="2021-06" db="EMBL/GenBank/DDBJ databases">
        <authorList>
            <person name="Hodson N. C."/>
            <person name="Mongue J. A."/>
            <person name="Jaron S. K."/>
        </authorList>
    </citation>
    <scope>NUCLEOTIDE SEQUENCE</scope>
</reference>
<feature type="compositionally biased region" description="Polar residues" evidence="9">
    <location>
        <begin position="802"/>
        <end position="812"/>
    </location>
</feature>
<dbReference type="PANTHER" id="PTHR46452:SF1">
    <property type="entry name" value="TRANSCRIPTION INITIATION FACTOR TFIID SUBUNIT 3"/>
    <property type="match status" value="1"/>
</dbReference>
<feature type="region of interest" description="Disordered" evidence="9">
    <location>
        <begin position="644"/>
        <end position="675"/>
    </location>
</feature>
<dbReference type="Pfam" id="PF07524">
    <property type="entry name" value="Bromo_TP"/>
    <property type="match status" value="1"/>
</dbReference>
<keyword evidence="5" id="KW-0805">Transcription regulation</keyword>
<evidence type="ECO:0000259" key="10">
    <source>
        <dbReference type="PROSITE" id="PS50016"/>
    </source>
</evidence>
<dbReference type="CDD" id="cd22916">
    <property type="entry name" value="HFD_TAF3"/>
    <property type="match status" value="1"/>
</dbReference>
<keyword evidence="3 8" id="KW-0863">Zinc-finger</keyword>
<evidence type="ECO:0000256" key="7">
    <source>
        <dbReference type="ARBA" id="ARBA00023242"/>
    </source>
</evidence>
<protein>
    <recommendedName>
        <fullName evidence="10">PHD-type domain-containing protein</fullName>
    </recommendedName>
</protein>
<feature type="compositionally biased region" description="Basic and acidic residues" evidence="9">
    <location>
        <begin position="159"/>
        <end position="169"/>
    </location>
</feature>
<evidence type="ECO:0000256" key="9">
    <source>
        <dbReference type="SAM" id="MobiDB-lite"/>
    </source>
</evidence>
<feature type="compositionally biased region" description="Basic and acidic residues" evidence="9">
    <location>
        <begin position="340"/>
        <end position="386"/>
    </location>
</feature>
<evidence type="ECO:0000256" key="1">
    <source>
        <dbReference type="ARBA" id="ARBA00004123"/>
    </source>
</evidence>
<name>A0A8J2LAU8_9HEXA</name>
<evidence type="ECO:0000256" key="4">
    <source>
        <dbReference type="ARBA" id="ARBA00022833"/>
    </source>
</evidence>
<dbReference type="SMART" id="SM00249">
    <property type="entry name" value="PHD"/>
    <property type="match status" value="1"/>
</dbReference>
<dbReference type="InterPro" id="IPR006565">
    <property type="entry name" value="BTP"/>
</dbReference>
<dbReference type="CDD" id="cd15522">
    <property type="entry name" value="PHD_TAF3"/>
    <property type="match status" value="1"/>
</dbReference>
<evidence type="ECO:0000256" key="2">
    <source>
        <dbReference type="ARBA" id="ARBA00022723"/>
    </source>
</evidence>
<dbReference type="AlphaFoldDB" id="A0A8J2LAU8"/>
<evidence type="ECO:0000313" key="12">
    <source>
        <dbReference type="Proteomes" id="UP000708208"/>
    </source>
</evidence>
<dbReference type="GO" id="GO:0005669">
    <property type="term" value="C:transcription factor TFIID complex"/>
    <property type="evidence" value="ECO:0007669"/>
    <property type="project" value="TreeGrafter"/>
</dbReference>
<feature type="compositionally biased region" description="Polar residues" evidence="9">
    <location>
        <begin position="197"/>
        <end position="206"/>
    </location>
</feature>
<keyword evidence="12" id="KW-1185">Reference proteome</keyword>
<evidence type="ECO:0000256" key="5">
    <source>
        <dbReference type="ARBA" id="ARBA00023015"/>
    </source>
</evidence>
<keyword evidence="4" id="KW-0862">Zinc</keyword>
<dbReference type="OrthoDB" id="436852at2759"/>
<keyword evidence="6" id="KW-0804">Transcription</keyword>
<evidence type="ECO:0000256" key="3">
    <source>
        <dbReference type="ARBA" id="ARBA00022771"/>
    </source>
</evidence>
<feature type="compositionally biased region" description="Low complexity" evidence="9">
    <location>
        <begin position="330"/>
        <end position="339"/>
    </location>
</feature>
<feature type="compositionally biased region" description="Basic and acidic residues" evidence="9">
    <location>
        <begin position="136"/>
        <end position="149"/>
    </location>
</feature>
<feature type="domain" description="PHD-type" evidence="10">
    <location>
        <begin position="952"/>
        <end position="1002"/>
    </location>
</feature>
<evidence type="ECO:0000256" key="8">
    <source>
        <dbReference type="PROSITE-ProRule" id="PRU00146"/>
    </source>
</evidence>
<accession>A0A8J2LAU8</accession>
<dbReference type="InterPro" id="IPR019787">
    <property type="entry name" value="Znf_PHD-finger"/>
</dbReference>
<feature type="compositionally biased region" description="Polar residues" evidence="9">
    <location>
        <begin position="901"/>
        <end position="911"/>
    </location>
</feature>
<dbReference type="PROSITE" id="PS50016">
    <property type="entry name" value="ZF_PHD_2"/>
    <property type="match status" value="1"/>
</dbReference>
<sequence>MSTDKFLHSALRTSCGALCQAIGWNATQSTALDVLSDVLQRYFMEIAKRTHSYAEHSGRSEPNLDDATLVLDDMHISIQELEEYIQNFDPVSFPVSIPAFPIERESHLNFLRPGSQEVLTRPVHVHEYMPPMIAEEEPKIKKDKPEDIHSSSGSSSVPEKAEVEAEVEKPTVTLNGRANGIDGDSKGMESEEEDSDNSQLPSSVISPHSPKTPKLKRLESPGENPALKRVRMMLEEEGHPLREITSVMMTTSGFLTSSREGRLPDTKPPPNRDFFEPIVTPVPERKKKIPTMKKIVEGVKKIDKEKENQNEKEKGESGFNLFEKPDKIFSSPSATTASASDKKHVDKEPAPEKVKESKESKSKEKKDKSEKKSEKKAKEEKSDKQKLKIFKKKLSKDAAKETPVKLKQIKAEAETTLEPIESDEDFGTTRSGSQSRETSPDKKSRKKDKLFATPKISDKKLKKKTLLGTSPGLKISHKASKVIEPVRIFENPDKIVPVLIGAQKKKRGRPKKSVSPFSLMGGLGLETPPAPPTSIKPVKFSRKMLAQEEMDMKSFVPEISINVKTPPPPGILHRLPLQPGLIPAFVPPSLKMPNPLPPSISITPATPTITPSSPAFKDARNSGQFGSLPSNVCSSVTITRIDMSNSQKLPTPFDSQPTPGIGSPNLSNKSTSSSAATIVPIQSDSGITITPIVMDKQSSQAEKPERPSMHSGLAKLEQNLITKEQRRKEKEKRKELKKEKKKERKEKSKEKQKKVEKSSEKERDKSVKKEKKDKSEKKRKKERDTGSSASLEATVPKLTLKLQHSTTTTPVDSPNPPQAFHGEPAEHPTPPPPLPPPPPPAPRKITIKPIEEVKQRTPSPELARFSPLVTRPSKKVPVPKKSPPAVIAKTPKQEVVAFPPVSSSGGANANANLKRGRGRPPKSTKTSSKSSTQAGLVTETVGSYIDEHGNKVWICPACGRQDDGSPMIGCEKCDDWYHFTCVGIVEAPDETESWFCKKCVVKEKASNFEYRKKVSRL</sequence>
<comment type="subcellular location">
    <subcellularLocation>
        <location evidence="1">Nucleus</location>
    </subcellularLocation>
</comment>
<keyword evidence="7" id="KW-0539">Nucleus</keyword>